<dbReference type="Proteomes" id="UP001385499">
    <property type="component" value="Unassembled WGS sequence"/>
</dbReference>
<evidence type="ECO:0000313" key="1">
    <source>
        <dbReference type="EMBL" id="MEJ8473436.1"/>
    </source>
</evidence>
<proteinExistence type="predicted"/>
<dbReference type="Pfam" id="PF11899">
    <property type="entry name" value="DUF3419"/>
    <property type="match status" value="1"/>
</dbReference>
<reference evidence="1 2" key="1">
    <citation type="submission" date="2024-02" db="EMBL/GenBank/DDBJ databases">
        <title>Roseibium algae sp. nov., isolated from marine alga (Grateloupia sp.), showing potential in myo-inositol conversion.</title>
        <authorList>
            <person name="Wang Y."/>
        </authorList>
    </citation>
    <scope>NUCLEOTIDE SEQUENCE [LARGE SCALE GENOMIC DNA]</scope>
    <source>
        <strain evidence="1 2">H3510</strain>
    </source>
</reference>
<dbReference type="EMBL" id="JBAKIA010000002">
    <property type="protein sequence ID" value="MEJ8473436.1"/>
    <property type="molecule type" value="Genomic_DNA"/>
</dbReference>
<organism evidence="1 2">
    <name type="scientific">Roseibium algae</name>
    <dbReference type="NCBI Taxonomy" id="3123038"/>
    <lineage>
        <taxon>Bacteria</taxon>
        <taxon>Pseudomonadati</taxon>
        <taxon>Pseudomonadota</taxon>
        <taxon>Alphaproteobacteria</taxon>
        <taxon>Hyphomicrobiales</taxon>
        <taxon>Stappiaceae</taxon>
        <taxon>Roseibium</taxon>
    </lineage>
</organism>
<dbReference type="PANTHER" id="PTHR47473">
    <property type="entry name" value="BTA1P"/>
    <property type="match status" value="1"/>
</dbReference>
<keyword evidence="2" id="KW-1185">Reference proteome</keyword>
<gene>
    <name evidence="1" type="ORF">V6575_05005</name>
</gene>
<sequence>MSSSTLNASKARLKNAVHRSNAASREGILERLFTFAFKGLVYPQIWEDPDVDMQALQLNSSSRMVAIASGGCNVMSYLTANPEHITAVDLNRAHVALGRLKLLAAKRLPNYDAFYRFFGEADEKANITAYDRFLRDELDTEARAYWEGRDIAGWGRKRITLFSRDLYHHGLLGYCIGAGHLIAKLYGIDPKHMVRAKTMDEQRNFFDTALAPLFDKRLVRWATSKKMSLYGLGIPPAQYEALVSASAEGDMSSVLRQRLEKLACDFSMQDNYFAWQAFSRGYAPQAGEPTGEAGPLPPYLKREHFEDIRSRAGRVRVLNRNFTEHLQGEEGDSLDAYVLLDAQDWMTDAQLNALWSEITRTARSGARVIFRTAAEPTLLPGRVSEAILDRWTYEEDESLRFGKQDRSSIYGGFHLYVYKG</sequence>
<dbReference type="PANTHER" id="PTHR47473:SF1">
    <property type="entry name" value="METHYLTRANSFERASE DOMAIN-CONTAINING PROTEIN"/>
    <property type="match status" value="1"/>
</dbReference>
<comment type="caution">
    <text evidence="1">The sequence shown here is derived from an EMBL/GenBank/DDBJ whole genome shotgun (WGS) entry which is preliminary data.</text>
</comment>
<dbReference type="InterPro" id="IPR021829">
    <property type="entry name" value="DUF3419"/>
</dbReference>
<evidence type="ECO:0000313" key="2">
    <source>
        <dbReference type="Proteomes" id="UP001385499"/>
    </source>
</evidence>
<name>A0ABU8TH19_9HYPH</name>
<protein>
    <submittedName>
        <fullName evidence="1">DUF3419 family protein</fullName>
    </submittedName>
</protein>
<accession>A0ABU8TH19</accession>
<dbReference type="RefSeq" id="WP_340273016.1">
    <property type="nucleotide sequence ID" value="NZ_JBAKIA010000002.1"/>
</dbReference>